<name>A0A9P0QLL0_9ASCO</name>
<dbReference type="InterPro" id="IPR044831">
    <property type="entry name" value="Ccp1-like"/>
</dbReference>
<dbReference type="SUPFAM" id="SSF48113">
    <property type="entry name" value="Heme-dependent peroxidases"/>
    <property type="match status" value="1"/>
</dbReference>
<feature type="domain" description="Plant heme peroxidase family profile" evidence="9">
    <location>
        <begin position="337"/>
        <end position="624"/>
    </location>
</feature>
<dbReference type="FunFam" id="1.10.520.10:FF:000005">
    <property type="entry name" value="Cytochrome c peroxidase"/>
    <property type="match status" value="1"/>
</dbReference>
<dbReference type="PROSITE" id="PS50873">
    <property type="entry name" value="PEROXIDASE_4"/>
    <property type="match status" value="1"/>
</dbReference>
<dbReference type="GO" id="GO:0034599">
    <property type="term" value="P:cellular response to oxidative stress"/>
    <property type="evidence" value="ECO:0007669"/>
    <property type="project" value="InterPro"/>
</dbReference>
<dbReference type="EMBL" id="CAKXYY010000003">
    <property type="protein sequence ID" value="CAH2351445.1"/>
    <property type="molecule type" value="Genomic_DNA"/>
</dbReference>
<comment type="similarity">
    <text evidence="2">Belongs to the peroxidase family. Cytochrome c peroxidase subfamily.</text>
</comment>
<comment type="function">
    <text evidence="1">Destroys radicals which are normally produced within the cells and which are toxic to biological systems.</text>
</comment>
<evidence type="ECO:0000256" key="3">
    <source>
        <dbReference type="ARBA" id="ARBA00022559"/>
    </source>
</evidence>
<evidence type="ECO:0000313" key="10">
    <source>
        <dbReference type="EMBL" id="CAH2351445.1"/>
    </source>
</evidence>
<dbReference type="PANTHER" id="PTHR31356:SF36">
    <property type="entry name" value="L-ASCORBATE PEROXIDASE 3"/>
    <property type="match status" value="1"/>
</dbReference>
<proteinExistence type="inferred from homology"/>
<keyword evidence="4" id="KW-0349">Heme</keyword>
<sequence length="624" mass="70745">MPPNYEMSLNPSKANRRSPRRSWSSVVRLVLLPVKYLCVIPVLTGNFWYNSSLEVVQFVIFKVIKLPRKLVEVASFVFFNLNLKELGGILPTSDKDVERAIVADGNDGSTFLQRLRVVFSSISYVRIRLVKYICEKEHDLLRVPLYSDYVIDRYFIHSPFCVLKRVGNERSSYSFKGICLKKNQGFKFYVAKAAANEVQRMASGPINDQVSIENSFHAFENTPAPDLKPESCPYIALVLNETISPKKNEILPIESEDIKCFSISPKELNENSAYNTTPKVEEFSEVVASSFSSFSKQASNKFDEATVGSTPQRKSSKVLKLNINGKELNLKISSKPKLQSSFSKYISSISNNEVQYINEVRSAIRSIIPLVGYDDGSLAPIILRLAWHCCATFDKDSRTGGSNGGTMRFVPEITDEGNTGLDIARSALEPVKQRFPKITYSDLWTLAGCVAIEEMNGPHIQWKSGRYDCTDNKYVPPNGRLPFAYKTSTHIRETFTRMGFNDQETVALLGAHGLGRCHKKFSGWEGKWTSDPINFDNEFYKVLLQDTWEVETVPETGREQYANSDKSLMMLNTDLELVRDKDYFSWVKTYANDSQRFFDDFAQSFGKLLELGIERDLEGNVLLK</sequence>
<dbReference type="PROSITE" id="PS00436">
    <property type="entry name" value="PEROXIDASE_2"/>
    <property type="match status" value="1"/>
</dbReference>
<evidence type="ECO:0000256" key="2">
    <source>
        <dbReference type="ARBA" id="ARBA00005997"/>
    </source>
</evidence>
<dbReference type="InterPro" id="IPR002016">
    <property type="entry name" value="Haem_peroxidase"/>
</dbReference>
<protein>
    <recommendedName>
        <fullName evidence="8">Peroxidase</fullName>
        <ecNumber evidence="8">1.11.1.-</ecNumber>
    </recommendedName>
</protein>
<dbReference type="GO" id="GO:0004601">
    <property type="term" value="F:peroxidase activity"/>
    <property type="evidence" value="ECO:0007669"/>
    <property type="project" value="UniProtKB-KW"/>
</dbReference>
<dbReference type="Gene3D" id="1.10.420.10">
    <property type="entry name" value="Peroxidase, domain 2"/>
    <property type="match status" value="1"/>
</dbReference>
<dbReference type="PRINTS" id="PR00459">
    <property type="entry name" value="ASPEROXIDASE"/>
</dbReference>
<gene>
    <name evidence="10" type="ORF">CLIB1423_03S06458</name>
</gene>
<dbReference type="FunFam" id="1.10.420.10:FF:000009">
    <property type="entry name" value="Ascorbate peroxidase"/>
    <property type="match status" value="1"/>
</dbReference>
<evidence type="ECO:0000256" key="7">
    <source>
        <dbReference type="ARBA" id="ARBA00023004"/>
    </source>
</evidence>
<dbReference type="CDD" id="cd00691">
    <property type="entry name" value="ascorbate_peroxidase"/>
    <property type="match status" value="1"/>
</dbReference>
<dbReference type="Pfam" id="PF00141">
    <property type="entry name" value="peroxidase"/>
    <property type="match status" value="1"/>
</dbReference>
<dbReference type="EC" id="1.11.1.-" evidence="8"/>
<comment type="caution">
    <text evidence="10">The sequence shown here is derived from an EMBL/GenBank/DDBJ whole genome shotgun (WGS) entry which is preliminary data.</text>
</comment>
<dbReference type="GO" id="GO:0000302">
    <property type="term" value="P:response to reactive oxygen species"/>
    <property type="evidence" value="ECO:0007669"/>
    <property type="project" value="TreeGrafter"/>
</dbReference>
<dbReference type="Gene3D" id="1.10.520.10">
    <property type="match status" value="1"/>
</dbReference>
<reference evidence="10" key="1">
    <citation type="submission" date="2022-03" db="EMBL/GenBank/DDBJ databases">
        <authorList>
            <person name="Legras J.-L."/>
            <person name="Devillers H."/>
            <person name="Grondin C."/>
        </authorList>
    </citation>
    <scope>NUCLEOTIDE SEQUENCE</scope>
    <source>
        <strain evidence="10">CLIB 1423</strain>
    </source>
</reference>
<evidence type="ECO:0000313" key="11">
    <source>
        <dbReference type="Proteomes" id="UP000837801"/>
    </source>
</evidence>
<evidence type="ECO:0000256" key="1">
    <source>
        <dbReference type="ARBA" id="ARBA00003917"/>
    </source>
</evidence>
<evidence type="ECO:0000256" key="5">
    <source>
        <dbReference type="ARBA" id="ARBA00022723"/>
    </source>
</evidence>
<dbReference type="GO" id="GO:0042744">
    <property type="term" value="P:hydrogen peroxide catabolic process"/>
    <property type="evidence" value="ECO:0007669"/>
    <property type="project" value="TreeGrafter"/>
</dbReference>
<dbReference type="Proteomes" id="UP000837801">
    <property type="component" value="Unassembled WGS sequence"/>
</dbReference>
<dbReference type="PANTHER" id="PTHR31356">
    <property type="entry name" value="THYLAKOID LUMENAL 29 KDA PROTEIN, CHLOROPLASTIC-RELATED"/>
    <property type="match status" value="1"/>
</dbReference>
<dbReference type="GO" id="GO:0020037">
    <property type="term" value="F:heme binding"/>
    <property type="evidence" value="ECO:0007669"/>
    <property type="project" value="UniProtKB-UniRule"/>
</dbReference>
<dbReference type="OrthoDB" id="2859658at2759"/>
<evidence type="ECO:0000256" key="8">
    <source>
        <dbReference type="RuleBase" id="RU363051"/>
    </source>
</evidence>
<keyword evidence="3 8" id="KW-0575">Peroxidase</keyword>
<dbReference type="PRINTS" id="PR00458">
    <property type="entry name" value="PEROXIDASE"/>
</dbReference>
<organism evidence="10 11">
    <name type="scientific">[Candida] railenensis</name>
    <dbReference type="NCBI Taxonomy" id="45579"/>
    <lineage>
        <taxon>Eukaryota</taxon>
        <taxon>Fungi</taxon>
        <taxon>Dikarya</taxon>
        <taxon>Ascomycota</taxon>
        <taxon>Saccharomycotina</taxon>
        <taxon>Pichiomycetes</taxon>
        <taxon>Debaryomycetaceae</taxon>
        <taxon>Kurtzmaniella</taxon>
    </lineage>
</organism>
<dbReference type="InterPro" id="IPR019794">
    <property type="entry name" value="Peroxidases_AS"/>
</dbReference>
<dbReference type="InterPro" id="IPR010255">
    <property type="entry name" value="Haem_peroxidase_sf"/>
</dbReference>
<dbReference type="GO" id="GO:0046872">
    <property type="term" value="F:metal ion binding"/>
    <property type="evidence" value="ECO:0007669"/>
    <property type="project" value="UniProtKB-UniRule"/>
</dbReference>
<keyword evidence="6 8" id="KW-0560">Oxidoreductase</keyword>
<accession>A0A9P0QLL0</accession>
<evidence type="ECO:0000256" key="6">
    <source>
        <dbReference type="ARBA" id="ARBA00023002"/>
    </source>
</evidence>
<keyword evidence="7" id="KW-0408">Iron</keyword>
<dbReference type="AlphaFoldDB" id="A0A9P0QLL0"/>
<evidence type="ECO:0000259" key="9">
    <source>
        <dbReference type="PROSITE" id="PS50873"/>
    </source>
</evidence>
<keyword evidence="11" id="KW-1185">Reference proteome</keyword>
<evidence type="ECO:0000256" key="4">
    <source>
        <dbReference type="ARBA" id="ARBA00022617"/>
    </source>
</evidence>
<keyword evidence="5" id="KW-0479">Metal-binding</keyword>
<dbReference type="InterPro" id="IPR002207">
    <property type="entry name" value="Peroxidase_I"/>
</dbReference>